<evidence type="ECO:0000313" key="2">
    <source>
        <dbReference type="Proteomes" id="UP000593842"/>
    </source>
</evidence>
<organism evidence="1 2">
    <name type="scientific">Faecalibacillus intestinalis</name>
    <dbReference type="NCBI Taxonomy" id="1982626"/>
    <lineage>
        <taxon>Bacteria</taxon>
        <taxon>Bacillati</taxon>
        <taxon>Bacillota</taxon>
        <taxon>Erysipelotrichia</taxon>
        <taxon>Erysipelotrichales</taxon>
        <taxon>Coprobacillaceae</taxon>
        <taxon>Faecalibacillus</taxon>
    </lineage>
</organism>
<sequence>MFKIAPQTMQRLKEHYIELLPQNIQEKKMKEWVKHYKNNILVYCNGCEKGLKIGGIERFI</sequence>
<accession>A0A7I8DYS4</accession>
<proteinExistence type="predicted"/>
<dbReference type="EMBL" id="AP024085">
    <property type="protein sequence ID" value="BCL57206.1"/>
    <property type="molecule type" value="Genomic_DNA"/>
</dbReference>
<dbReference type="RefSeq" id="WP_117574953.1">
    <property type="nucleotide sequence ID" value="NZ_AP024085.1"/>
</dbReference>
<gene>
    <name evidence="1" type="ORF">Fi14EGH31_09180</name>
</gene>
<evidence type="ECO:0000313" key="1">
    <source>
        <dbReference type="EMBL" id="BCL57206.1"/>
    </source>
</evidence>
<dbReference type="AlphaFoldDB" id="A0A7I8DYS4"/>
<protein>
    <submittedName>
        <fullName evidence="1">Uncharacterized protein</fullName>
    </submittedName>
</protein>
<dbReference type="GeneID" id="70579356"/>
<reference evidence="2" key="1">
    <citation type="submission" date="2020-09" db="EMBL/GenBank/DDBJ databases">
        <title>Complete genome sequencing of Faecalibacillus intestinalis strain 14EGH31.</title>
        <authorList>
            <person name="Sakamoto M."/>
            <person name="Murakami T."/>
            <person name="Mori H."/>
        </authorList>
    </citation>
    <scope>NUCLEOTIDE SEQUENCE [LARGE SCALE GENOMIC DNA]</scope>
    <source>
        <strain evidence="2">14EGH31</strain>
    </source>
</reference>
<dbReference type="KEGG" id="fit:Fi14EGH31_09180"/>
<dbReference type="Proteomes" id="UP000593842">
    <property type="component" value="Chromosome"/>
</dbReference>
<name>A0A7I8DYS4_9FIRM</name>